<organism evidence="1 2">
    <name type="scientific">Pseudoalteromonas piscicida</name>
    <dbReference type="NCBI Taxonomy" id="43662"/>
    <lineage>
        <taxon>Bacteria</taxon>
        <taxon>Pseudomonadati</taxon>
        <taxon>Pseudomonadota</taxon>
        <taxon>Gammaproteobacteria</taxon>
        <taxon>Alteromonadales</taxon>
        <taxon>Pseudoalteromonadaceae</taxon>
        <taxon>Pseudoalteromonas</taxon>
    </lineage>
</organism>
<dbReference type="AlphaFoldDB" id="A0A2A5JMG7"/>
<proteinExistence type="predicted"/>
<gene>
    <name evidence="1" type="ORF">CEX98_17665</name>
</gene>
<sequence length="94" mass="10874">MNQFSKLFESNGFQVLVKKSTHDTNDGTVPKVSIITRFSDDVEMDFGIELEADIDRCWEQRDKLFDGINQTSVDNIFENLSPDMSSEEVLEHIW</sequence>
<evidence type="ECO:0000313" key="2">
    <source>
        <dbReference type="Proteomes" id="UP000228621"/>
    </source>
</evidence>
<comment type="caution">
    <text evidence="1">The sequence shown here is derived from an EMBL/GenBank/DDBJ whole genome shotgun (WGS) entry which is preliminary data.</text>
</comment>
<dbReference type="RefSeq" id="WP_099643343.1">
    <property type="nucleotide sequence ID" value="NZ_NKHF01000084.1"/>
</dbReference>
<dbReference type="Proteomes" id="UP000228621">
    <property type="component" value="Unassembled WGS sequence"/>
</dbReference>
<keyword evidence="2" id="KW-1185">Reference proteome</keyword>
<dbReference type="EMBL" id="NKHF01000084">
    <property type="protein sequence ID" value="PCK30451.1"/>
    <property type="molecule type" value="Genomic_DNA"/>
</dbReference>
<accession>A0A2A5JMG7</accession>
<dbReference type="OrthoDB" id="6466849at2"/>
<evidence type="ECO:0000313" key="1">
    <source>
        <dbReference type="EMBL" id="PCK30451.1"/>
    </source>
</evidence>
<reference evidence="2" key="1">
    <citation type="journal article" date="2019" name="Genome Announc.">
        <title>Draft Genome Sequence of Pseudoalteromonas piscicida Strain 36Y ROTHPW, an Hypersaline Seawater Isolate from the South Coast of Sonora, Mexico.</title>
        <authorList>
            <person name="Sanchez-Diaz R."/>
            <person name="Molina-Garza Z.J."/>
            <person name="Cruz-Suarez L.E."/>
            <person name="Selvin J."/>
            <person name="Kiran G.S."/>
            <person name="Ibarra-Gamez J.C."/>
            <person name="Gomez-Gil B."/>
            <person name="Galaviz-Silva L."/>
        </authorList>
    </citation>
    <scope>NUCLEOTIDE SEQUENCE [LARGE SCALE GENOMIC DNA]</scope>
    <source>
        <strain evidence="2">36Y_RITHPW</strain>
    </source>
</reference>
<name>A0A2A5JMG7_PSEO7</name>
<protein>
    <submittedName>
        <fullName evidence="1">Uncharacterized protein</fullName>
    </submittedName>
</protein>